<evidence type="ECO:0000313" key="11">
    <source>
        <dbReference type="Proteomes" id="UP000184384"/>
    </source>
</evidence>
<keyword evidence="5" id="KW-0560">Oxidoreductase</keyword>
<keyword evidence="4" id="KW-0732">Signal</keyword>
<evidence type="ECO:0000313" key="10">
    <source>
        <dbReference type="EMBL" id="SHG52194.1"/>
    </source>
</evidence>
<evidence type="ECO:0000256" key="7">
    <source>
        <dbReference type="PROSITE-ProRule" id="PRU00433"/>
    </source>
</evidence>
<dbReference type="GO" id="GO:0046872">
    <property type="term" value="F:metal ion binding"/>
    <property type="evidence" value="ECO:0007669"/>
    <property type="project" value="UniProtKB-KW"/>
</dbReference>
<evidence type="ECO:0000313" key="9">
    <source>
        <dbReference type="EMBL" id="PRZ26296.1"/>
    </source>
</evidence>
<keyword evidence="3 7" id="KW-0479">Metal-binding</keyword>
<evidence type="ECO:0000259" key="8">
    <source>
        <dbReference type="PROSITE" id="PS51007"/>
    </source>
</evidence>
<keyword evidence="2 7" id="KW-0349">Heme</keyword>
<evidence type="ECO:0000256" key="1">
    <source>
        <dbReference type="ARBA" id="ARBA00004196"/>
    </source>
</evidence>
<dbReference type="PANTHER" id="PTHR30600">
    <property type="entry name" value="CYTOCHROME C PEROXIDASE-RELATED"/>
    <property type="match status" value="1"/>
</dbReference>
<evidence type="ECO:0000256" key="2">
    <source>
        <dbReference type="ARBA" id="ARBA00022617"/>
    </source>
</evidence>
<dbReference type="EMBL" id="PVUB01000002">
    <property type="protein sequence ID" value="PRZ26296.1"/>
    <property type="molecule type" value="Genomic_DNA"/>
</dbReference>
<dbReference type="Gene3D" id="1.20.1420.20">
    <property type="entry name" value="M75 peptidase, HXXE motif"/>
    <property type="match status" value="1"/>
</dbReference>
<dbReference type="PROSITE" id="PS51007">
    <property type="entry name" value="CYTC"/>
    <property type="match status" value="2"/>
</dbReference>
<dbReference type="EMBL" id="FQWO01000002">
    <property type="protein sequence ID" value="SHG52194.1"/>
    <property type="molecule type" value="Genomic_DNA"/>
</dbReference>
<dbReference type="InterPro" id="IPR009056">
    <property type="entry name" value="Cyt_c-like_dom"/>
</dbReference>
<evidence type="ECO:0000256" key="4">
    <source>
        <dbReference type="ARBA" id="ARBA00022729"/>
    </source>
</evidence>
<dbReference type="RefSeq" id="WP_072940542.1">
    <property type="nucleotide sequence ID" value="NZ_FQWO01000002.1"/>
</dbReference>
<comment type="subcellular location">
    <subcellularLocation>
        <location evidence="1">Cell envelope</location>
    </subcellularLocation>
</comment>
<dbReference type="PANTHER" id="PTHR30600:SF10">
    <property type="entry name" value="BLL6722 PROTEIN"/>
    <property type="match status" value="1"/>
</dbReference>
<dbReference type="InterPro" id="IPR051395">
    <property type="entry name" value="Cytochrome_c_Peroxidase/MauG"/>
</dbReference>
<protein>
    <submittedName>
        <fullName evidence="10">Cytochrome c peroxidase</fullName>
    </submittedName>
</protein>
<dbReference type="Pfam" id="PF03150">
    <property type="entry name" value="CCP_MauG"/>
    <property type="match status" value="1"/>
</dbReference>
<proteinExistence type="predicted"/>
<dbReference type="GO" id="GO:0004130">
    <property type="term" value="F:cytochrome-c peroxidase activity"/>
    <property type="evidence" value="ECO:0007669"/>
    <property type="project" value="TreeGrafter"/>
</dbReference>
<evidence type="ECO:0000256" key="6">
    <source>
        <dbReference type="ARBA" id="ARBA00023004"/>
    </source>
</evidence>
<reference evidence="11" key="2">
    <citation type="submission" date="2016-11" db="EMBL/GenBank/DDBJ databases">
        <authorList>
            <person name="Varghese N."/>
            <person name="Submissions S."/>
        </authorList>
    </citation>
    <scope>NUCLEOTIDE SEQUENCE [LARGE SCALE GENOMIC DNA]</scope>
    <source>
        <strain evidence="11">DSM 19729</strain>
    </source>
</reference>
<feature type="domain" description="Cytochrome c" evidence="8">
    <location>
        <begin position="307"/>
        <end position="441"/>
    </location>
</feature>
<name>A0A1M5KGX6_9FLAO</name>
<dbReference type="STRING" id="280093.SAMN05443373_102261"/>
<keyword evidence="12" id="KW-1185">Reference proteome</keyword>
<sequence>MKFSKSICTKKIIFILNFTLALVLFGCEKEYSRLSIQEELLADVEKFELKTNEFLQIAEKETDQKKLRDAFKSTRLSYKKIEWAVEYFTPDPARFINGPALDELEVAENKFLPPNGFQVIEELLYPNYEPKNKVDLVREIKMIKANLNQVRQSLSAITISDDFVIDAAKMQINRILALGITGFDSPIALQSIPETKTSLNALGILIDKMDYKGAKSKQIEQKIKDLCLQAEEYCHSNSDFNTFDRAYFIKNFLNPIHKNLISFQKTNAIKNIDKNNVVNPNAASIFDKDAFDVNAFIPSKEYQYTDQKAALGKQLFNENSFSKDKTRSCSSCHKPDLAFTDNLKTNKSLQGGRLSRNTPTLTYASLQNAQFWDMRQLDLEKQSTDVIQNKEEMHGNISEITEHLNKDKNYLKSFQAAFPKSNKIEQWQIQNALASYIRSLNAFDSKFDKYIRGESTDLTSEEKLGFNLFSGKAKCATCHFIPLFNGTVPPKFNTSEHEIIGTPAEKNSLKISPDLGRYTQHQMPQLKNAFKTPTVRNAAITAPYMHNGVFSTLEEVIDFYNKGGGQGSGTIVDNQSLSSEKLNLTEKEKKALIAFMETLTDEKYQH</sequence>
<dbReference type="Proteomes" id="UP000184384">
    <property type="component" value="Unassembled WGS sequence"/>
</dbReference>
<keyword evidence="10" id="KW-0575">Peroxidase</keyword>
<reference evidence="9 12" key="3">
    <citation type="submission" date="2018-03" db="EMBL/GenBank/DDBJ databases">
        <title>Genomic Encyclopedia of Archaeal and Bacterial Type Strains, Phase II (KMG-II): from individual species to whole genera.</title>
        <authorList>
            <person name="Goeker M."/>
        </authorList>
    </citation>
    <scope>NUCLEOTIDE SEQUENCE [LARGE SCALE GENOMIC DNA]</scope>
    <source>
        <strain evidence="9 12">DSM 17797</strain>
    </source>
</reference>
<feature type="domain" description="Cytochrome c" evidence="8">
    <location>
        <begin position="460"/>
        <end position="600"/>
    </location>
</feature>
<accession>A0A1M5KGX6</accession>
<evidence type="ECO:0000256" key="5">
    <source>
        <dbReference type="ARBA" id="ARBA00023002"/>
    </source>
</evidence>
<dbReference type="Proteomes" id="UP000237771">
    <property type="component" value="Unassembled WGS sequence"/>
</dbReference>
<dbReference type="SUPFAM" id="SSF46626">
    <property type="entry name" value="Cytochrome c"/>
    <property type="match status" value="2"/>
</dbReference>
<dbReference type="GO" id="GO:0030313">
    <property type="term" value="C:cell envelope"/>
    <property type="evidence" value="ECO:0007669"/>
    <property type="project" value="UniProtKB-SubCell"/>
</dbReference>
<evidence type="ECO:0000256" key="3">
    <source>
        <dbReference type="ARBA" id="ARBA00022723"/>
    </source>
</evidence>
<dbReference type="InterPro" id="IPR038352">
    <property type="entry name" value="Imelysin_sf"/>
</dbReference>
<gene>
    <name evidence="9" type="ORF">BC624_102261</name>
    <name evidence="10" type="ORF">SAMN05443373_102261</name>
</gene>
<dbReference type="GO" id="GO:0020037">
    <property type="term" value="F:heme binding"/>
    <property type="evidence" value="ECO:0007669"/>
    <property type="project" value="InterPro"/>
</dbReference>
<keyword evidence="6 7" id="KW-0408">Iron</keyword>
<dbReference type="OrthoDB" id="9805202at2"/>
<dbReference type="InterPro" id="IPR004852">
    <property type="entry name" value="Di-haem_cyt_c_peroxidsae"/>
</dbReference>
<dbReference type="InterPro" id="IPR036909">
    <property type="entry name" value="Cyt_c-like_dom_sf"/>
</dbReference>
<dbReference type="Gene3D" id="1.10.760.10">
    <property type="entry name" value="Cytochrome c-like domain"/>
    <property type="match status" value="2"/>
</dbReference>
<dbReference type="AlphaFoldDB" id="A0A1M5KGX6"/>
<organism evidence="10 11">
    <name type="scientific">Flavobacterium granuli</name>
    <dbReference type="NCBI Taxonomy" id="280093"/>
    <lineage>
        <taxon>Bacteria</taxon>
        <taxon>Pseudomonadati</taxon>
        <taxon>Bacteroidota</taxon>
        <taxon>Flavobacteriia</taxon>
        <taxon>Flavobacteriales</taxon>
        <taxon>Flavobacteriaceae</taxon>
        <taxon>Flavobacterium</taxon>
    </lineage>
</organism>
<reference evidence="10" key="1">
    <citation type="submission" date="2016-11" db="EMBL/GenBank/DDBJ databases">
        <authorList>
            <person name="Jaros S."/>
            <person name="Januszkiewicz K."/>
            <person name="Wedrychowicz H."/>
        </authorList>
    </citation>
    <scope>NUCLEOTIDE SEQUENCE [LARGE SCALE GENOMIC DNA]</scope>
    <source>
        <strain evidence="10">DSM 19729</strain>
    </source>
</reference>
<dbReference type="GO" id="GO:0009055">
    <property type="term" value="F:electron transfer activity"/>
    <property type="evidence" value="ECO:0007669"/>
    <property type="project" value="InterPro"/>
</dbReference>
<dbReference type="PROSITE" id="PS51257">
    <property type="entry name" value="PROKAR_LIPOPROTEIN"/>
    <property type="match status" value="1"/>
</dbReference>
<evidence type="ECO:0000313" key="12">
    <source>
        <dbReference type="Proteomes" id="UP000237771"/>
    </source>
</evidence>